<protein>
    <submittedName>
        <fullName evidence="1">LAME_0C05820g1_1</fullName>
    </submittedName>
</protein>
<evidence type="ECO:0000313" key="1">
    <source>
        <dbReference type="EMBL" id="SCU83607.1"/>
    </source>
</evidence>
<accession>A0A1G4J1V4</accession>
<dbReference type="EMBL" id="LT598479">
    <property type="protein sequence ID" value="SCU83607.1"/>
    <property type="molecule type" value="Genomic_DNA"/>
</dbReference>
<proteinExistence type="predicted"/>
<gene>
    <name evidence="1" type="ORF">LAME_0C05820G</name>
</gene>
<evidence type="ECO:0000313" key="2">
    <source>
        <dbReference type="Proteomes" id="UP000191144"/>
    </source>
</evidence>
<name>A0A1G4J1V4_9SACH</name>
<dbReference type="AlphaFoldDB" id="A0A1G4J1V4"/>
<dbReference type="Proteomes" id="UP000191144">
    <property type="component" value="Chromosome C"/>
</dbReference>
<keyword evidence="2" id="KW-1185">Reference proteome</keyword>
<reference evidence="2" key="1">
    <citation type="submission" date="2016-03" db="EMBL/GenBank/DDBJ databases">
        <authorList>
            <person name="Devillers Hugo."/>
        </authorList>
    </citation>
    <scope>NUCLEOTIDE SEQUENCE [LARGE SCALE GENOMIC DNA]</scope>
</reference>
<dbReference type="OrthoDB" id="4065996at2759"/>
<sequence length="364" mass="42986">MVLHFSQLPHHRTYVLHWYRYTLRNIPRNVHSEHLQLRIKSVTRTTVLKHRSDKSSWSIYKLLRDLKKLNTLLLKSKTEKVWELLTLYSRKTSGKGKKSSLPICAPPKAPEQDPETVRNAKLLHDYITEKQRRSLLPNNLADEFKLKLVLPLALHEHNLQKLHRIEYKLASGPPKVSLNYTSAGKARIWFVRSAVNKGKRQSRGLGRIIRLEKKKGQNNLDYWNSIHENSRWAWHEAVWEHLIETNSVIQGSPEKFLSSTAKPINKTGHVANVDENRVICEWLNPLKESLEFLSVQSERQAKYFEEYKRKATFRSQCQYFAQKTDLMYQNRKRRYTKMLNDDLPFVTPFFRTRNLPAVLKAHKF</sequence>
<organism evidence="1 2">
    <name type="scientific">Lachancea meyersii CBS 8951</name>
    <dbReference type="NCBI Taxonomy" id="1266667"/>
    <lineage>
        <taxon>Eukaryota</taxon>
        <taxon>Fungi</taxon>
        <taxon>Dikarya</taxon>
        <taxon>Ascomycota</taxon>
        <taxon>Saccharomycotina</taxon>
        <taxon>Saccharomycetes</taxon>
        <taxon>Saccharomycetales</taxon>
        <taxon>Saccharomycetaceae</taxon>
        <taxon>Lachancea</taxon>
    </lineage>
</organism>